<proteinExistence type="predicted"/>
<dbReference type="InterPro" id="IPR001623">
    <property type="entry name" value="DnaJ_domain"/>
</dbReference>
<keyword evidence="4" id="KW-1185">Reference proteome</keyword>
<gene>
    <name evidence="3" type="ORF">OKIOD_LOCUS16932</name>
</gene>
<dbReference type="CDD" id="cd06257">
    <property type="entry name" value="DnaJ"/>
    <property type="match status" value="1"/>
</dbReference>
<feature type="compositionally biased region" description="Basic and acidic residues" evidence="1">
    <location>
        <begin position="186"/>
        <end position="206"/>
    </location>
</feature>
<accession>A0ABN7TE47</accession>
<sequence length="267" mass="30707">MGLLDECEELFGSENLFEIFKIEEPKTATESQIKKAYYKLSLKYHPDKANENEREAHTKKFQVLSKIHQILSDKQKRELYIETGEIDDDGPGLDPDSDWVDYWRQLYPKITLEQINKFTEDYQGSEEERTDLLDAYKKHKGKMGKIMEEIPASTFEDEDRFAEIIKQAIKDKEVKSYKAFTNESAASKKERRDAALEEKEEAEQHANDLGIGKTNNTDDLAAMILARGKARTSFLDDLEAKYAPKPKKGKAGKENKAKAKKTRAKKT</sequence>
<dbReference type="PROSITE" id="PS50076">
    <property type="entry name" value="DNAJ_2"/>
    <property type="match status" value="1"/>
</dbReference>
<feature type="domain" description="J" evidence="2">
    <location>
        <begin position="15"/>
        <end position="84"/>
    </location>
</feature>
<evidence type="ECO:0000313" key="3">
    <source>
        <dbReference type="EMBL" id="CAG5114094.1"/>
    </source>
</evidence>
<dbReference type="InterPro" id="IPR036869">
    <property type="entry name" value="J_dom_sf"/>
</dbReference>
<organism evidence="3 4">
    <name type="scientific">Oikopleura dioica</name>
    <name type="common">Tunicate</name>
    <dbReference type="NCBI Taxonomy" id="34765"/>
    <lineage>
        <taxon>Eukaryota</taxon>
        <taxon>Metazoa</taxon>
        <taxon>Chordata</taxon>
        <taxon>Tunicata</taxon>
        <taxon>Appendicularia</taxon>
        <taxon>Copelata</taxon>
        <taxon>Oikopleuridae</taxon>
        <taxon>Oikopleura</taxon>
    </lineage>
</organism>
<evidence type="ECO:0000256" key="1">
    <source>
        <dbReference type="SAM" id="MobiDB-lite"/>
    </source>
</evidence>
<protein>
    <submittedName>
        <fullName evidence="3">Oidioi.mRNA.OKI2018_I69.chr2.g8167.t1.cds</fullName>
    </submittedName>
</protein>
<dbReference type="SUPFAM" id="SSF46565">
    <property type="entry name" value="Chaperone J-domain"/>
    <property type="match status" value="1"/>
</dbReference>
<dbReference type="Pfam" id="PF23302">
    <property type="entry name" value="HTH_DNAJC9"/>
    <property type="match status" value="1"/>
</dbReference>
<dbReference type="PROSITE" id="PS00636">
    <property type="entry name" value="DNAJ_1"/>
    <property type="match status" value="1"/>
</dbReference>
<name>A0ABN7TE47_OIKDI</name>
<dbReference type="PANTHER" id="PTHR44144:SF1">
    <property type="entry name" value="DNAJ HOMOLOG SUBFAMILY C MEMBER 9"/>
    <property type="match status" value="1"/>
</dbReference>
<dbReference type="Gene3D" id="1.10.287.110">
    <property type="entry name" value="DnaJ domain"/>
    <property type="match status" value="1"/>
</dbReference>
<dbReference type="InterPro" id="IPR056453">
    <property type="entry name" value="HTH_DNAJC9"/>
</dbReference>
<dbReference type="EMBL" id="OU015567">
    <property type="protein sequence ID" value="CAG5114094.1"/>
    <property type="molecule type" value="Genomic_DNA"/>
</dbReference>
<dbReference type="PANTHER" id="PTHR44144">
    <property type="entry name" value="DNAJ HOMOLOG SUBFAMILY C MEMBER 9"/>
    <property type="match status" value="1"/>
</dbReference>
<dbReference type="PRINTS" id="PR00625">
    <property type="entry name" value="JDOMAIN"/>
</dbReference>
<dbReference type="InterPro" id="IPR052594">
    <property type="entry name" value="J_domain-containing_protein"/>
</dbReference>
<feature type="compositionally biased region" description="Basic residues" evidence="1">
    <location>
        <begin position="258"/>
        <end position="267"/>
    </location>
</feature>
<dbReference type="Pfam" id="PF00226">
    <property type="entry name" value="DnaJ"/>
    <property type="match status" value="1"/>
</dbReference>
<evidence type="ECO:0000259" key="2">
    <source>
        <dbReference type="PROSITE" id="PS50076"/>
    </source>
</evidence>
<evidence type="ECO:0000313" key="4">
    <source>
        <dbReference type="Proteomes" id="UP001158576"/>
    </source>
</evidence>
<reference evidence="3 4" key="1">
    <citation type="submission" date="2021-04" db="EMBL/GenBank/DDBJ databases">
        <authorList>
            <person name="Bliznina A."/>
        </authorList>
    </citation>
    <scope>NUCLEOTIDE SEQUENCE [LARGE SCALE GENOMIC DNA]</scope>
</reference>
<dbReference type="Proteomes" id="UP001158576">
    <property type="component" value="Chromosome 2"/>
</dbReference>
<dbReference type="SMART" id="SM00271">
    <property type="entry name" value="DnaJ"/>
    <property type="match status" value="1"/>
</dbReference>
<dbReference type="InterPro" id="IPR018253">
    <property type="entry name" value="DnaJ_domain_CS"/>
</dbReference>
<feature type="region of interest" description="Disordered" evidence="1">
    <location>
        <begin position="181"/>
        <end position="215"/>
    </location>
</feature>
<feature type="region of interest" description="Disordered" evidence="1">
    <location>
        <begin position="236"/>
        <end position="267"/>
    </location>
</feature>